<name>A0A3M7Q9Q8_BRAPC</name>
<dbReference type="Proteomes" id="UP000276133">
    <property type="component" value="Unassembled WGS sequence"/>
</dbReference>
<sequence length="90" mass="10178">MKLGHSTDWEQIIHESDSLVLNVDKKIKQFSQTWALSLKCLLLEQKAVYLKPGIGQLFGHIRASHHTTSTRLKNFRLTAALGCEVYLGTI</sequence>
<protein>
    <submittedName>
        <fullName evidence="1">Uncharacterized protein</fullName>
    </submittedName>
</protein>
<evidence type="ECO:0000313" key="2">
    <source>
        <dbReference type="Proteomes" id="UP000276133"/>
    </source>
</evidence>
<gene>
    <name evidence="1" type="ORF">BpHYR1_013346</name>
</gene>
<accession>A0A3M7Q9Q8</accession>
<comment type="caution">
    <text evidence="1">The sequence shown here is derived from an EMBL/GenBank/DDBJ whole genome shotgun (WGS) entry which is preliminary data.</text>
</comment>
<reference evidence="1 2" key="1">
    <citation type="journal article" date="2018" name="Sci. Rep.">
        <title>Genomic signatures of local adaptation to the degree of environmental predictability in rotifers.</title>
        <authorList>
            <person name="Franch-Gras L."/>
            <person name="Hahn C."/>
            <person name="Garcia-Roger E.M."/>
            <person name="Carmona M.J."/>
            <person name="Serra M."/>
            <person name="Gomez A."/>
        </authorList>
    </citation>
    <scope>NUCLEOTIDE SEQUENCE [LARGE SCALE GENOMIC DNA]</scope>
    <source>
        <strain evidence="1">HYR1</strain>
    </source>
</reference>
<evidence type="ECO:0000313" key="1">
    <source>
        <dbReference type="EMBL" id="RNA07708.1"/>
    </source>
</evidence>
<dbReference type="EMBL" id="REGN01006959">
    <property type="protein sequence ID" value="RNA07708.1"/>
    <property type="molecule type" value="Genomic_DNA"/>
</dbReference>
<dbReference type="AlphaFoldDB" id="A0A3M7Q9Q8"/>
<organism evidence="1 2">
    <name type="scientific">Brachionus plicatilis</name>
    <name type="common">Marine rotifer</name>
    <name type="synonym">Brachionus muelleri</name>
    <dbReference type="NCBI Taxonomy" id="10195"/>
    <lineage>
        <taxon>Eukaryota</taxon>
        <taxon>Metazoa</taxon>
        <taxon>Spiralia</taxon>
        <taxon>Gnathifera</taxon>
        <taxon>Rotifera</taxon>
        <taxon>Eurotatoria</taxon>
        <taxon>Monogononta</taxon>
        <taxon>Pseudotrocha</taxon>
        <taxon>Ploima</taxon>
        <taxon>Brachionidae</taxon>
        <taxon>Brachionus</taxon>
    </lineage>
</organism>
<keyword evidence="2" id="KW-1185">Reference proteome</keyword>
<proteinExistence type="predicted"/>